<dbReference type="Proteomes" id="UP000076929">
    <property type="component" value="Chromosome"/>
</dbReference>
<dbReference type="STRING" id="1652495.ccrud_12780"/>
<evidence type="ECO:0000313" key="2">
    <source>
        <dbReference type="Proteomes" id="UP000076929"/>
    </source>
</evidence>
<proteinExistence type="predicted"/>
<name>A0A172QW97_9CORY</name>
<evidence type="ECO:0000313" key="1">
    <source>
        <dbReference type="EMBL" id="ANE04985.1"/>
    </source>
</evidence>
<accession>A0A172QW97</accession>
<dbReference type="KEGG" id="ccjz:ccrud_12780"/>
<keyword evidence="2" id="KW-1185">Reference proteome</keyword>
<organism evidence="1 2">
    <name type="scientific">Corynebacterium crudilactis</name>
    <dbReference type="NCBI Taxonomy" id="1652495"/>
    <lineage>
        <taxon>Bacteria</taxon>
        <taxon>Bacillati</taxon>
        <taxon>Actinomycetota</taxon>
        <taxon>Actinomycetes</taxon>
        <taxon>Mycobacteriales</taxon>
        <taxon>Corynebacteriaceae</taxon>
        <taxon>Corynebacterium</taxon>
    </lineage>
</organism>
<gene>
    <name evidence="1" type="ORF">ccrud_12780</name>
</gene>
<dbReference type="EMBL" id="CP015622">
    <property type="protein sequence ID" value="ANE04985.1"/>
    <property type="molecule type" value="Genomic_DNA"/>
</dbReference>
<sequence length="64" mass="7678">MQKSTTNSGELKVWQILALWKSWGANFGSFWQAHRQMWQIFAPESHRFHFYLSGPKMETSQNRF</sequence>
<dbReference type="AlphaFoldDB" id="A0A172QW97"/>
<protein>
    <submittedName>
        <fullName evidence="1">Uncharacterized protein</fullName>
    </submittedName>
</protein>
<reference evidence="1 2" key="1">
    <citation type="submission" date="2016-05" db="EMBL/GenBank/DDBJ databases">
        <title>Complete genome sequence of Corynebacterium crudilactis, a new Corynebacterium species isolated from raw cow's milk.</title>
        <authorList>
            <person name="Christian R."/>
            <person name="Zimmermann J."/>
            <person name="Lipski A."/>
            <person name="Kalinowski J."/>
        </authorList>
    </citation>
    <scope>NUCLEOTIDE SEQUENCE [LARGE SCALE GENOMIC DNA]</scope>
    <source>
        <strain evidence="1 2">JZ16</strain>
    </source>
</reference>